<evidence type="ECO:0000313" key="2">
    <source>
        <dbReference type="Proteomes" id="UP000038040"/>
    </source>
</evidence>
<proteinExistence type="predicted"/>
<accession>A0A0N4UI62</accession>
<reference evidence="4" key="1">
    <citation type="submission" date="2017-02" db="UniProtKB">
        <authorList>
            <consortium name="WormBaseParasite"/>
        </authorList>
    </citation>
    <scope>IDENTIFICATION</scope>
</reference>
<evidence type="ECO:0000313" key="4">
    <source>
        <dbReference type="WBParaSite" id="DME_0000727901-mRNA-1"/>
    </source>
</evidence>
<keyword evidence="3" id="KW-1185">Reference proteome</keyword>
<reference evidence="1 3" key="2">
    <citation type="submission" date="2018-11" db="EMBL/GenBank/DDBJ databases">
        <authorList>
            <consortium name="Pathogen Informatics"/>
        </authorList>
    </citation>
    <scope>NUCLEOTIDE SEQUENCE [LARGE SCALE GENOMIC DNA]</scope>
</reference>
<dbReference type="EMBL" id="UYYG01000029">
    <property type="protein sequence ID" value="VDN51724.1"/>
    <property type="molecule type" value="Genomic_DNA"/>
</dbReference>
<dbReference type="AlphaFoldDB" id="A0A0N4UI62"/>
<name>A0A0N4UI62_DRAME</name>
<protein>
    <submittedName>
        <fullName evidence="1 4">Uncharacterized protein</fullName>
    </submittedName>
</protein>
<evidence type="ECO:0000313" key="3">
    <source>
        <dbReference type="Proteomes" id="UP000274756"/>
    </source>
</evidence>
<organism evidence="2 4">
    <name type="scientific">Dracunculus medinensis</name>
    <name type="common">Guinea worm</name>
    <dbReference type="NCBI Taxonomy" id="318479"/>
    <lineage>
        <taxon>Eukaryota</taxon>
        <taxon>Metazoa</taxon>
        <taxon>Ecdysozoa</taxon>
        <taxon>Nematoda</taxon>
        <taxon>Chromadorea</taxon>
        <taxon>Rhabditida</taxon>
        <taxon>Spirurina</taxon>
        <taxon>Dracunculoidea</taxon>
        <taxon>Dracunculidae</taxon>
        <taxon>Dracunculus</taxon>
    </lineage>
</organism>
<gene>
    <name evidence="1" type="ORF">DME_LOCUS1697</name>
</gene>
<sequence length="199" mass="22840">MVSRTTPRAEFSLIRTYPAVPYFHKSVDSREAKIFAEMSSLKRVLDDIDDRDIAELTFKTGIGHMAAPFRPELLKVQQCLCPELGLLITRDSKRRRRTFDRLAISTRYLEKVWTVIAWLATSISILTFQADTALPRLQRTVPRNRFQSIVLACGHISFMNLGIVSRLDSALNACTNGLYHMRQRTQMPCQEHLSRVLSQ</sequence>
<evidence type="ECO:0000313" key="1">
    <source>
        <dbReference type="EMBL" id="VDN51724.1"/>
    </source>
</evidence>
<dbReference type="Proteomes" id="UP000038040">
    <property type="component" value="Unplaced"/>
</dbReference>
<dbReference type="Proteomes" id="UP000274756">
    <property type="component" value="Unassembled WGS sequence"/>
</dbReference>
<dbReference type="WBParaSite" id="DME_0000727901-mRNA-1">
    <property type="protein sequence ID" value="DME_0000727901-mRNA-1"/>
    <property type="gene ID" value="DME_0000727901"/>
</dbReference>